<proteinExistence type="predicted"/>
<gene>
    <name evidence="1" type="ORF">PGLA1383_LOCUS25507</name>
</gene>
<reference evidence="1" key="1">
    <citation type="submission" date="2021-02" db="EMBL/GenBank/DDBJ databases">
        <authorList>
            <person name="Dougan E. K."/>
            <person name="Rhodes N."/>
            <person name="Thang M."/>
            <person name="Chan C."/>
        </authorList>
    </citation>
    <scope>NUCLEOTIDE SEQUENCE</scope>
</reference>
<protein>
    <submittedName>
        <fullName evidence="1">Uncharacterized protein</fullName>
    </submittedName>
</protein>
<name>A0A813F352_POLGL</name>
<sequence length="114" mass="13305">TCAHSVRDYEEQLGEQYDWVALVRPDLLLALDGQPICSYKRDAIYRVHDYAHLIPRRVAMEYLTRPMTTLRRCRQGDSCCGRFKSQEDLILLTRPPVGHFSARLFENSFFAEPL</sequence>
<evidence type="ECO:0000313" key="2">
    <source>
        <dbReference type="Proteomes" id="UP000654075"/>
    </source>
</evidence>
<feature type="non-terminal residue" evidence="1">
    <location>
        <position position="114"/>
    </location>
</feature>
<dbReference type="EMBL" id="CAJNNV010021888">
    <property type="protein sequence ID" value="CAE8607588.1"/>
    <property type="molecule type" value="Genomic_DNA"/>
</dbReference>
<feature type="non-terminal residue" evidence="1">
    <location>
        <position position="1"/>
    </location>
</feature>
<dbReference type="Proteomes" id="UP000654075">
    <property type="component" value="Unassembled WGS sequence"/>
</dbReference>
<evidence type="ECO:0000313" key="1">
    <source>
        <dbReference type="EMBL" id="CAE8607588.1"/>
    </source>
</evidence>
<accession>A0A813F352</accession>
<keyword evidence="2" id="KW-1185">Reference proteome</keyword>
<comment type="caution">
    <text evidence="1">The sequence shown here is derived from an EMBL/GenBank/DDBJ whole genome shotgun (WGS) entry which is preliminary data.</text>
</comment>
<organism evidence="1 2">
    <name type="scientific">Polarella glacialis</name>
    <name type="common">Dinoflagellate</name>
    <dbReference type="NCBI Taxonomy" id="89957"/>
    <lineage>
        <taxon>Eukaryota</taxon>
        <taxon>Sar</taxon>
        <taxon>Alveolata</taxon>
        <taxon>Dinophyceae</taxon>
        <taxon>Suessiales</taxon>
        <taxon>Suessiaceae</taxon>
        <taxon>Polarella</taxon>
    </lineage>
</organism>
<dbReference type="AlphaFoldDB" id="A0A813F352"/>